<dbReference type="AlphaFoldDB" id="A0A915I2E1"/>
<dbReference type="GO" id="GO:0046872">
    <property type="term" value="F:metal ion binding"/>
    <property type="evidence" value="ECO:0007669"/>
    <property type="project" value="UniProtKB-KW"/>
</dbReference>
<feature type="region of interest" description="Disordered" evidence="5">
    <location>
        <begin position="527"/>
        <end position="561"/>
    </location>
</feature>
<dbReference type="FunFam" id="3.40.50.1000:FF:000021">
    <property type="entry name" value="NT5C2 isoform 1"/>
    <property type="match status" value="1"/>
</dbReference>
<evidence type="ECO:0000256" key="4">
    <source>
        <dbReference type="ARBA" id="ARBA00022842"/>
    </source>
</evidence>
<dbReference type="CDD" id="cd07522">
    <property type="entry name" value="HAD_cN-II"/>
    <property type="match status" value="1"/>
</dbReference>
<feature type="compositionally biased region" description="Basic and acidic residues" evidence="5">
    <location>
        <begin position="625"/>
        <end position="637"/>
    </location>
</feature>
<dbReference type="WBParaSite" id="nRc.2.0.1.t07628-RA">
    <property type="protein sequence ID" value="nRc.2.0.1.t07628-RA"/>
    <property type="gene ID" value="nRc.2.0.1.g07628"/>
</dbReference>
<dbReference type="NCBIfam" id="TIGR02244">
    <property type="entry name" value="HAD-IG-Ncltidse"/>
    <property type="match status" value="1"/>
</dbReference>
<keyword evidence="4" id="KW-0460">Magnesium</keyword>
<dbReference type="InterPro" id="IPR036412">
    <property type="entry name" value="HAD-like_sf"/>
</dbReference>
<evidence type="ECO:0000313" key="7">
    <source>
        <dbReference type="WBParaSite" id="nRc.2.0.1.t07628-RA"/>
    </source>
</evidence>
<evidence type="ECO:0000256" key="2">
    <source>
        <dbReference type="ARBA" id="ARBA00022723"/>
    </source>
</evidence>
<feature type="compositionally biased region" description="Basic and acidic residues" evidence="5">
    <location>
        <begin position="645"/>
        <end position="661"/>
    </location>
</feature>
<dbReference type="SUPFAM" id="SSF56784">
    <property type="entry name" value="HAD-like"/>
    <property type="match status" value="1"/>
</dbReference>
<dbReference type="PANTHER" id="PTHR12103:SF15">
    <property type="entry name" value="CYTOSOLIC PURINE 5'-NUCLEOTIDASE"/>
    <property type="match status" value="1"/>
</dbReference>
<keyword evidence="6" id="KW-1185">Reference proteome</keyword>
<reference evidence="7" key="1">
    <citation type="submission" date="2022-11" db="UniProtKB">
        <authorList>
            <consortium name="WormBaseParasite"/>
        </authorList>
    </citation>
    <scope>IDENTIFICATION</scope>
</reference>
<keyword evidence="2" id="KW-0479">Metal-binding</keyword>
<dbReference type="PANTHER" id="PTHR12103">
    <property type="entry name" value="5'-NUCLEOTIDASE DOMAIN-CONTAINING"/>
    <property type="match status" value="1"/>
</dbReference>
<feature type="region of interest" description="Disordered" evidence="5">
    <location>
        <begin position="598"/>
        <end position="661"/>
    </location>
</feature>
<proteinExistence type="inferred from homology"/>
<dbReference type="Gene3D" id="3.40.50.1000">
    <property type="entry name" value="HAD superfamily/HAD-like"/>
    <property type="match status" value="1"/>
</dbReference>
<accession>A0A915I2E1</accession>
<feature type="compositionally biased region" description="Polar residues" evidence="5">
    <location>
        <begin position="551"/>
        <end position="561"/>
    </location>
</feature>
<evidence type="ECO:0000313" key="6">
    <source>
        <dbReference type="Proteomes" id="UP000887565"/>
    </source>
</evidence>
<protein>
    <submittedName>
        <fullName evidence="7">Cytosolic purine 5'-nucleotidase</fullName>
    </submittedName>
</protein>
<name>A0A915I2E1_ROMCU</name>
<dbReference type="InterPro" id="IPR008380">
    <property type="entry name" value="HAD-SF_hydro_IG_5-nucl"/>
</dbReference>
<evidence type="ECO:0000256" key="5">
    <source>
        <dbReference type="SAM" id="MobiDB-lite"/>
    </source>
</evidence>
<feature type="compositionally biased region" description="Low complexity" evidence="5">
    <location>
        <begin position="598"/>
        <end position="618"/>
    </location>
</feature>
<dbReference type="OMA" id="WDYTDAV"/>
<dbReference type="GO" id="GO:0046037">
    <property type="term" value="P:GMP metabolic process"/>
    <property type="evidence" value="ECO:0007669"/>
    <property type="project" value="UniProtKB-ARBA"/>
</dbReference>
<evidence type="ECO:0000256" key="1">
    <source>
        <dbReference type="ARBA" id="ARBA00009589"/>
    </source>
</evidence>
<dbReference type="GO" id="GO:0008253">
    <property type="term" value="F:5'-nucleotidase activity"/>
    <property type="evidence" value="ECO:0007669"/>
    <property type="project" value="TreeGrafter"/>
</dbReference>
<organism evidence="6 7">
    <name type="scientific">Romanomermis culicivorax</name>
    <name type="common">Nematode worm</name>
    <dbReference type="NCBI Taxonomy" id="13658"/>
    <lineage>
        <taxon>Eukaryota</taxon>
        <taxon>Metazoa</taxon>
        <taxon>Ecdysozoa</taxon>
        <taxon>Nematoda</taxon>
        <taxon>Enoplea</taxon>
        <taxon>Dorylaimia</taxon>
        <taxon>Mermithida</taxon>
        <taxon>Mermithoidea</taxon>
        <taxon>Mermithidae</taxon>
        <taxon>Romanomermis</taxon>
    </lineage>
</organism>
<comment type="similarity">
    <text evidence="1">Belongs to the 5'(3')-deoxyribonucleotidase family.</text>
</comment>
<dbReference type="Proteomes" id="UP000887565">
    <property type="component" value="Unplaced"/>
</dbReference>
<keyword evidence="3" id="KW-0378">Hydrolase</keyword>
<evidence type="ECO:0000256" key="3">
    <source>
        <dbReference type="ARBA" id="ARBA00022801"/>
    </source>
</evidence>
<sequence length="661" mass="75132">MTDRNVEMMVNFSGSITTTGRGQEDMPLAVATTTPSPVLSLMSGELKLKREAGKRIFVNRNLLMEKIKFFGFDMDYTLAVYKSPQYEALGFKLTIERLIQIGYPAELRSFTFDHTFPVRGLWYDNFYGNLLKVDAYGNILVGIHGFTFLKPYEIEEMYPNKFVQFSDSRIYVLNTLFNLPEEYILACLVNYFDTLSGAIKEKNGIAYAEVFMSYKSIFQDVRASVDWVHTHGEVKKLTVQEIEKYVYKDARLPILLDRMRNRGCKTFLLTNSEYWYTYEVMKYLLETKERSWLTYFDFINVDAMKPLWFSEGTVYRQIDSKTGERKIGVHTGPFVSNQIYSGGSCAEFSRIVGCRGKDVLYVGDHIFGDVLRSKKGRGWRTFLVIPELAHELHVWTDRRLLFEKLQVMEQNLGGILKNLDSSSACVESNDVKRARHAISEYTHEMDMAYGVLGSLFRSGSRQTFFASQVERYADLYSGTCLNLLNYPFFYFFRAPAMLMPHESTVTHYDTTHFDAYADRSRSLSSAAAGVDKVSPSSFTPPVERQKRPESPTKNFDVSPMSSHRVLTPIRSTFAHEELEEEESAVGNIGISKTKVVPSAQSLSRESSSSNLTSSSSGSTTALPMDKGKIADDGESRDVGTTGFDHQPDPVRNHKSDSLNTD</sequence>
<dbReference type="InterPro" id="IPR023214">
    <property type="entry name" value="HAD_sf"/>
</dbReference>
<dbReference type="Pfam" id="PF05761">
    <property type="entry name" value="5_nucleotid"/>
    <property type="match status" value="1"/>
</dbReference>